<feature type="compositionally biased region" description="Low complexity" evidence="2">
    <location>
        <begin position="67"/>
        <end position="76"/>
    </location>
</feature>
<dbReference type="InterPro" id="IPR001841">
    <property type="entry name" value="Znf_RING"/>
</dbReference>
<feature type="compositionally biased region" description="Basic and acidic residues" evidence="2">
    <location>
        <begin position="56"/>
        <end position="66"/>
    </location>
</feature>
<evidence type="ECO:0000256" key="1">
    <source>
        <dbReference type="SAM" id="Coils"/>
    </source>
</evidence>
<dbReference type="InterPro" id="IPR013083">
    <property type="entry name" value="Znf_RING/FYVE/PHD"/>
</dbReference>
<feature type="coiled-coil region" evidence="1">
    <location>
        <begin position="217"/>
        <end position="251"/>
    </location>
</feature>
<gene>
    <name evidence="4" type="ORF">ACA1_138540</name>
</gene>
<sequence>VDRAAQLLDGDYNDGDEGEGERRALAELLGAESRQQQEAAAANSNSTKRQRRERKRQQEQERRHQEQQQQKQRQQRVVLEALEEPSEEYLLQQQRRQQPLEDSLEEDGGVVDIEGEGEGNEEEDEDEDGAATLLGDDGMEKMILRFQLEAAQQSIIYMEKELASEKKANADLQRTLKHKVRPHPPPPAPFRPLQPPALTLGRASQQEQKEKILGDSIKEHEEAMVQLRRHMKEMESQMLALTDNAQMLKQLVLCQHCCKRLRNVILLPCMHLLFCRKCVKELKRKHKEDTNTNVNTTNANVNGNAAAKAQARGGQGAMASASAAAAAKKQKSPFRCPKCSGEVRGKMKCEMGC</sequence>
<protein>
    <recommendedName>
        <fullName evidence="3">RING-type domain-containing protein</fullName>
    </recommendedName>
</protein>
<keyword evidence="5" id="KW-1185">Reference proteome</keyword>
<feature type="region of interest" description="Disordered" evidence="2">
    <location>
        <begin position="1"/>
        <end position="132"/>
    </location>
</feature>
<organism evidence="4 5">
    <name type="scientific">Acanthamoeba castellanii (strain ATCC 30010 / Neff)</name>
    <dbReference type="NCBI Taxonomy" id="1257118"/>
    <lineage>
        <taxon>Eukaryota</taxon>
        <taxon>Amoebozoa</taxon>
        <taxon>Discosea</taxon>
        <taxon>Longamoebia</taxon>
        <taxon>Centramoebida</taxon>
        <taxon>Acanthamoebidae</taxon>
        <taxon>Acanthamoeba</taxon>
    </lineage>
</organism>
<feature type="non-terminal residue" evidence="4">
    <location>
        <position position="353"/>
    </location>
</feature>
<dbReference type="EMBL" id="KB007956">
    <property type="protein sequence ID" value="ELR18432.1"/>
    <property type="molecule type" value="Genomic_DNA"/>
</dbReference>
<feature type="compositionally biased region" description="Acidic residues" evidence="2">
    <location>
        <begin position="102"/>
        <end position="129"/>
    </location>
</feature>
<reference evidence="4 5" key="1">
    <citation type="journal article" date="2013" name="Genome Biol.">
        <title>Genome of Acanthamoeba castellanii highlights extensive lateral gene transfer and early evolution of tyrosine kinase signaling.</title>
        <authorList>
            <person name="Clarke M."/>
            <person name="Lohan A.J."/>
            <person name="Liu B."/>
            <person name="Lagkouvardos I."/>
            <person name="Roy S."/>
            <person name="Zafar N."/>
            <person name="Bertelli C."/>
            <person name="Schilde C."/>
            <person name="Kianianmomeni A."/>
            <person name="Burglin T.R."/>
            <person name="Frech C."/>
            <person name="Turcotte B."/>
            <person name="Kopec K.O."/>
            <person name="Synnott J.M."/>
            <person name="Choo C."/>
            <person name="Paponov I."/>
            <person name="Finkler A."/>
            <person name="Soon Heng Tan C."/>
            <person name="Hutchins A.P."/>
            <person name="Weinmeier T."/>
            <person name="Rattei T."/>
            <person name="Chu J.S."/>
            <person name="Gimenez G."/>
            <person name="Irimia M."/>
            <person name="Rigden D.J."/>
            <person name="Fitzpatrick D.A."/>
            <person name="Lorenzo-Morales J."/>
            <person name="Bateman A."/>
            <person name="Chiu C.H."/>
            <person name="Tang P."/>
            <person name="Hegemann P."/>
            <person name="Fromm H."/>
            <person name="Raoult D."/>
            <person name="Greub G."/>
            <person name="Miranda-Saavedra D."/>
            <person name="Chen N."/>
            <person name="Nash P."/>
            <person name="Ginger M.L."/>
            <person name="Horn M."/>
            <person name="Schaap P."/>
            <person name="Caler L."/>
            <person name="Loftus B."/>
        </authorList>
    </citation>
    <scope>NUCLEOTIDE SEQUENCE [LARGE SCALE GENOMIC DNA]</scope>
    <source>
        <strain evidence="4 5">Neff</strain>
    </source>
</reference>
<dbReference type="Proteomes" id="UP000011083">
    <property type="component" value="Unassembled WGS sequence"/>
</dbReference>
<dbReference type="AlphaFoldDB" id="L8GZN1"/>
<dbReference type="SMART" id="SM00184">
    <property type="entry name" value="RING"/>
    <property type="match status" value="1"/>
</dbReference>
<dbReference type="OrthoDB" id="1711136at2759"/>
<dbReference type="GeneID" id="14919194"/>
<dbReference type="KEGG" id="acan:ACA1_138540"/>
<dbReference type="Pfam" id="PF13920">
    <property type="entry name" value="zf-C3HC4_3"/>
    <property type="match status" value="1"/>
</dbReference>
<evidence type="ECO:0000313" key="5">
    <source>
        <dbReference type="Proteomes" id="UP000011083"/>
    </source>
</evidence>
<dbReference type="RefSeq" id="XP_004340460.1">
    <property type="nucleotide sequence ID" value="XM_004340412.1"/>
</dbReference>
<dbReference type="Gene3D" id="3.30.40.10">
    <property type="entry name" value="Zinc/RING finger domain, C3HC4 (zinc finger)"/>
    <property type="match status" value="1"/>
</dbReference>
<keyword evidence="1" id="KW-0175">Coiled coil</keyword>
<accession>L8GZN1</accession>
<evidence type="ECO:0000259" key="3">
    <source>
        <dbReference type="SMART" id="SM00184"/>
    </source>
</evidence>
<name>L8GZN1_ACACF</name>
<evidence type="ECO:0000256" key="2">
    <source>
        <dbReference type="SAM" id="MobiDB-lite"/>
    </source>
</evidence>
<dbReference type="VEuPathDB" id="AmoebaDB:ACA1_138540"/>
<feature type="compositionally biased region" description="Low complexity" evidence="2">
    <location>
        <begin position="26"/>
        <end position="46"/>
    </location>
</feature>
<evidence type="ECO:0000313" key="4">
    <source>
        <dbReference type="EMBL" id="ELR18432.1"/>
    </source>
</evidence>
<feature type="domain" description="RING-type" evidence="3">
    <location>
        <begin position="254"/>
        <end position="339"/>
    </location>
</feature>
<dbReference type="CDD" id="cd16449">
    <property type="entry name" value="RING-HC"/>
    <property type="match status" value="1"/>
</dbReference>
<proteinExistence type="predicted"/>